<dbReference type="InterPro" id="IPR036961">
    <property type="entry name" value="Kinesin_motor_dom_sf"/>
</dbReference>
<keyword evidence="2" id="KW-0067">ATP-binding</keyword>
<dbReference type="Proteomes" id="UP000677803">
    <property type="component" value="Unassembled WGS sequence"/>
</dbReference>
<dbReference type="GO" id="GO:0003774">
    <property type="term" value="F:cytoskeletal motor activity"/>
    <property type="evidence" value="ECO:0007669"/>
    <property type="project" value="InterPro"/>
</dbReference>
<accession>A0A8S4B1N2</accession>
<evidence type="ECO:0000256" key="5">
    <source>
        <dbReference type="PROSITE-ProRule" id="PRU00782"/>
    </source>
</evidence>
<dbReference type="AlphaFoldDB" id="A0A8S4B1N2"/>
<name>A0A8S4B1N2_9TELE</name>
<dbReference type="PROSITE" id="PS51456">
    <property type="entry name" value="MYOSIN_MOTOR"/>
    <property type="match status" value="1"/>
</dbReference>
<dbReference type="EMBL" id="CAJRST010010001">
    <property type="protein sequence ID" value="CAG5912085.1"/>
    <property type="molecule type" value="Genomic_DNA"/>
</dbReference>
<evidence type="ECO:0000256" key="3">
    <source>
        <dbReference type="ARBA" id="ARBA00023123"/>
    </source>
</evidence>
<evidence type="ECO:0000256" key="4">
    <source>
        <dbReference type="ARBA" id="ARBA00023175"/>
    </source>
</evidence>
<dbReference type="GO" id="GO:0016459">
    <property type="term" value="C:myosin complex"/>
    <property type="evidence" value="ECO:0007669"/>
    <property type="project" value="UniProtKB-KW"/>
</dbReference>
<keyword evidence="5" id="KW-0009">Actin-binding</keyword>
<evidence type="ECO:0000313" key="7">
    <source>
        <dbReference type="EMBL" id="CAG5912085.1"/>
    </source>
</evidence>
<reference evidence="7" key="1">
    <citation type="submission" date="2021-05" db="EMBL/GenBank/DDBJ databases">
        <authorList>
            <person name="Tigano A."/>
        </authorList>
    </citation>
    <scope>NUCLEOTIDE SEQUENCE</scope>
</reference>
<evidence type="ECO:0000256" key="1">
    <source>
        <dbReference type="ARBA" id="ARBA00022741"/>
    </source>
</evidence>
<feature type="non-terminal residue" evidence="7">
    <location>
        <position position="1"/>
    </location>
</feature>
<evidence type="ECO:0000259" key="6">
    <source>
        <dbReference type="PROSITE" id="PS51456"/>
    </source>
</evidence>
<comment type="caution">
    <text evidence="7">The sequence shown here is derived from an EMBL/GenBank/DDBJ whole genome shotgun (WGS) entry which is preliminary data.</text>
</comment>
<gene>
    <name evidence="7" type="ORF">MMEN_LOCUS9972</name>
</gene>
<comment type="caution">
    <text evidence="5">Lacks conserved residue(s) required for the propagation of feature annotation.</text>
</comment>
<proteinExistence type="inferred from homology"/>
<dbReference type="OrthoDB" id="6108017at2759"/>
<protein>
    <submittedName>
        <fullName evidence="7">(Atlantic silverside) hypothetical protein</fullName>
    </submittedName>
</protein>
<sequence>VTLGSRTVVEVDEVDDLSQLDLPKLFSHVLREVSESSVLLNLKKRFQRDCIYTYIGNMLLSVNPFKPLNIYTEEFRQKYEAKEQHENTPHVYSIADSAFQRSQTSTQEQCIIIRYQQKPHVSHLLLVSGKLDVCEEQLLSINSELCRWTQGALLFILRVTLLLFCW</sequence>
<dbReference type="InterPro" id="IPR027417">
    <property type="entry name" value="P-loop_NTPase"/>
</dbReference>
<dbReference type="InterPro" id="IPR001609">
    <property type="entry name" value="Myosin_head_motor_dom-like"/>
</dbReference>
<keyword evidence="1" id="KW-0547">Nucleotide-binding</keyword>
<keyword evidence="3 5" id="KW-0518">Myosin</keyword>
<dbReference type="GO" id="GO:0003779">
    <property type="term" value="F:actin binding"/>
    <property type="evidence" value="ECO:0007669"/>
    <property type="project" value="UniProtKB-KW"/>
</dbReference>
<keyword evidence="4" id="KW-0505">Motor protein</keyword>
<dbReference type="InterPro" id="IPR051567">
    <property type="entry name" value="Unconventional_Myosin_ATPase"/>
</dbReference>
<feature type="domain" description="Myosin motor" evidence="6">
    <location>
        <begin position="22"/>
        <end position="166"/>
    </location>
</feature>
<dbReference type="GO" id="GO:0005524">
    <property type="term" value="F:ATP binding"/>
    <property type="evidence" value="ECO:0007669"/>
    <property type="project" value="UniProtKB-KW"/>
</dbReference>
<comment type="similarity">
    <text evidence="5">Belongs to the TRAFAC class myosin-kinesin ATPase superfamily. Myosin family.</text>
</comment>
<dbReference type="Gene3D" id="3.40.850.10">
    <property type="entry name" value="Kinesin motor domain"/>
    <property type="match status" value="1"/>
</dbReference>
<dbReference type="Pfam" id="PF00063">
    <property type="entry name" value="Myosin_head"/>
    <property type="match status" value="1"/>
</dbReference>
<organism evidence="7 8">
    <name type="scientific">Menidia menidia</name>
    <name type="common">Atlantic silverside</name>
    <dbReference type="NCBI Taxonomy" id="238744"/>
    <lineage>
        <taxon>Eukaryota</taxon>
        <taxon>Metazoa</taxon>
        <taxon>Chordata</taxon>
        <taxon>Craniata</taxon>
        <taxon>Vertebrata</taxon>
        <taxon>Euteleostomi</taxon>
        <taxon>Actinopterygii</taxon>
        <taxon>Neopterygii</taxon>
        <taxon>Teleostei</taxon>
        <taxon>Neoteleostei</taxon>
        <taxon>Acanthomorphata</taxon>
        <taxon>Ovalentaria</taxon>
        <taxon>Atherinomorphae</taxon>
        <taxon>Atheriniformes</taxon>
        <taxon>Atherinopsidae</taxon>
        <taxon>Menidiinae</taxon>
        <taxon>Menidia</taxon>
    </lineage>
</organism>
<evidence type="ECO:0000256" key="2">
    <source>
        <dbReference type="ARBA" id="ARBA00022840"/>
    </source>
</evidence>
<keyword evidence="8" id="KW-1185">Reference proteome</keyword>
<dbReference type="PANTHER" id="PTHR22692">
    <property type="entry name" value="MYOSIN VII, XV"/>
    <property type="match status" value="1"/>
</dbReference>
<dbReference type="PANTHER" id="PTHR22692:SF16">
    <property type="entry name" value="MYOSIN XVB"/>
    <property type="match status" value="1"/>
</dbReference>
<dbReference type="SUPFAM" id="SSF52540">
    <property type="entry name" value="P-loop containing nucleoside triphosphate hydrolases"/>
    <property type="match status" value="1"/>
</dbReference>
<evidence type="ECO:0000313" key="8">
    <source>
        <dbReference type="Proteomes" id="UP000677803"/>
    </source>
</evidence>